<reference evidence="1 2" key="1">
    <citation type="submission" date="2016-09" db="EMBL/GenBank/DDBJ databases">
        <authorList>
            <person name="Capua I."/>
            <person name="De Benedictis P."/>
            <person name="Joannis T."/>
            <person name="Lombin L.H."/>
            <person name="Cattoli G."/>
        </authorList>
    </citation>
    <scope>NUCLEOTIDE SEQUENCE [LARGE SCALE GENOMIC DNA]</scope>
    <source>
        <strain evidence="1 2">IMI 309357</strain>
    </source>
</reference>
<dbReference type="Proteomes" id="UP000176998">
    <property type="component" value="Unassembled WGS sequence"/>
</dbReference>
<dbReference type="GeneID" id="34553776"/>
<organism evidence="1 2">
    <name type="scientific">Colletotrichum orchidophilum</name>
    <dbReference type="NCBI Taxonomy" id="1209926"/>
    <lineage>
        <taxon>Eukaryota</taxon>
        <taxon>Fungi</taxon>
        <taxon>Dikarya</taxon>
        <taxon>Ascomycota</taxon>
        <taxon>Pezizomycotina</taxon>
        <taxon>Sordariomycetes</taxon>
        <taxon>Hypocreomycetidae</taxon>
        <taxon>Glomerellales</taxon>
        <taxon>Glomerellaceae</taxon>
        <taxon>Colletotrichum</taxon>
    </lineage>
</organism>
<name>A0A1G4BSA5_9PEZI</name>
<accession>A0A1G4BSA5</accession>
<sequence length="227" mass="25232">MDAQNALYEKTGLPIVTLEELQEIDVIISALADPEALTESVLATGPMGHPGNELNNVYYINFNPATDTPQLKAQLETVKKNVDLNNSFLSTKAAQTGLNLPDTINTKLEEFLTNIKNTINFSTNQQKSKEDLTFFILMTIYVKDDVLQAWRPQIRTIYFSVDQSLSTYTRAKGDESSGINVDVKIDYVQSDGAFNEELFERDAKSGINKFLGGQTTSVIEGEVHVEV</sequence>
<comment type="caution">
    <text evidence="1">The sequence shown here is derived from an EMBL/GenBank/DDBJ whole genome shotgun (WGS) entry which is preliminary data.</text>
</comment>
<evidence type="ECO:0000313" key="2">
    <source>
        <dbReference type="Proteomes" id="UP000176998"/>
    </source>
</evidence>
<dbReference type="OrthoDB" id="5094188at2759"/>
<protein>
    <submittedName>
        <fullName evidence="1">Uncharacterized protein</fullName>
    </submittedName>
</protein>
<dbReference type="EMBL" id="MJBS01000003">
    <property type="protein sequence ID" value="OHF04270.1"/>
    <property type="molecule type" value="Genomic_DNA"/>
</dbReference>
<proteinExistence type="predicted"/>
<dbReference type="STRING" id="1209926.A0A1G4BSA5"/>
<dbReference type="RefSeq" id="XP_022481405.1">
    <property type="nucleotide sequence ID" value="XM_022612266.1"/>
</dbReference>
<gene>
    <name evidence="1" type="ORF">CORC01_00609</name>
</gene>
<keyword evidence="2" id="KW-1185">Reference proteome</keyword>
<evidence type="ECO:0000313" key="1">
    <source>
        <dbReference type="EMBL" id="OHF04270.1"/>
    </source>
</evidence>
<dbReference type="AlphaFoldDB" id="A0A1G4BSA5"/>